<accession>A0ABW2FW73</accession>
<evidence type="ECO:0000313" key="3">
    <source>
        <dbReference type="Proteomes" id="UP001596435"/>
    </source>
</evidence>
<reference evidence="3" key="1">
    <citation type="journal article" date="2019" name="Int. J. Syst. Evol. Microbiol.">
        <title>The Global Catalogue of Microorganisms (GCM) 10K type strain sequencing project: providing services to taxonomists for standard genome sequencing and annotation.</title>
        <authorList>
            <consortium name="The Broad Institute Genomics Platform"/>
            <consortium name="The Broad Institute Genome Sequencing Center for Infectious Disease"/>
            <person name="Wu L."/>
            <person name="Ma J."/>
        </authorList>
    </citation>
    <scope>NUCLEOTIDE SEQUENCE [LARGE SCALE GENOMIC DNA]</scope>
    <source>
        <strain evidence="3">CGMCC 1.12859</strain>
    </source>
</reference>
<sequence length="177" mass="19975">MPTSPATEHQTAPIPAWLATVDAQRSLARLVARTIADTLTTQFPGAAYLTLMIQEETPRDWQLFPENVRNATGDVLFDFEGAMPPLGPEHAELRAQWGHLAPNDPFALRTMLRYLHINGAVFDRLPEDLDDSDDDEVRLCLLLSAEARPHKWEHEGDDPWDVETRRLRPYSAAKAQP</sequence>
<evidence type="ECO:0000256" key="1">
    <source>
        <dbReference type="SAM" id="MobiDB-lite"/>
    </source>
</evidence>
<organism evidence="2 3">
    <name type="scientific">Kitasatospora paranensis</name>
    <dbReference type="NCBI Taxonomy" id="258053"/>
    <lineage>
        <taxon>Bacteria</taxon>
        <taxon>Bacillati</taxon>
        <taxon>Actinomycetota</taxon>
        <taxon>Actinomycetes</taxon>
        <taxon>Kitasatosporales</taxon>
        <taxon>Streptomycetaceae</taxon>
        <taxon>Kitasatospora</taxon>
    </lineage>
</organism>
<protein>
    <submittedName>
        <fullName evidence="2">Uncharacterized protein</fullName>
    </submittedName>
</protein>
<evidence type="ECO:0000313" key="2">
    <source>
        <dbReference type="EMBL" id="MFC7181489.1"/>
    </source>
</evidence>
<comment type="caution">
    <text evidence="2">The sequence shown here is derived from an EMBL/GenBank/DDBJ whole genome shotgun (WGS) entry which is preliminary data.</text>
</comment>
<dbReference type="Proteomes" id="UP001596435">
    <property type="component" value="Unassembled WGS sequence"/>
</dbReference>
<name>A0ABW2FW73_9ACTN</name>
<feature type="region of interest" description="Disordered" evidence="1">
    <location>
        <begin position="152"/>
        <end position="177"/>
    </location>
</feature>
<proteinExistence type="predicted"/>
<dbReference type="EMBL" id="JBHTAJ010000032">
    <property type="protein sequence ID" value="MFC7181489.1"/>
    <property type="molecule type" value="Genomic_DNA"/>
</dbReference>
<keyword evidence="3" id="KW-1185">Reference proteome</keyword>
<gene>
    <name evidence="2" type="ORF">ACFQMG_18215</name>
</gene>
<dbReference type="RefSeq" id="WP_345703800.1">
    <property type="nucleotide sequence ID" value="NZ_BAABKV010000001.1"/>
</dbReference>